<feature type="modified residue" description="N6-(pyridoxal phosphate)lysine" evidence="6">
    <location>
        <position position="329"/>
    </location>
</feature>
<evidence type="ECO:0000256" key="2">
    <source>
        <dbReference type="ARBA" id="ARBA00009533"/>
    </source>
</evidence>
<evidence type="ECO:0000256" key="1">
    <source>
        <dbReference type="ARBA" id="ARBA00001933"/>
    </source>
</evidence>
<organism evidence="8 9">
    <name type="scientific">Chlamydomonas eustigma</name>
    <dbReference type="NCBI Taxonomy" id="1157962"/>
    <lineage>
        <taxon>Eukaryota</taxon>
        <taxon>Viridiplantae</taxon>
        <taxon>Chlorophyta</taxon>
        <taxon>core chlorophytes</taxon>
        <taxon>Chlorophyceae</taxon>
        <taxon>CS clade</taxon>
        <taxon>Chlamydomonadales</taxon>
        <taxon>Chlamydomonadaceae</taxon>
        <taxon>Chlamydomonas</taxon>
    </lineage>
</organism>
<dbReference type="InterPro" id="IPR015421">
    <property type="entry name" value="PyrdxlP-dep_Trfase_major"/>
</dbReference>
<name>A0A250WUW8_9CHLO</name>
<dbReference type="InterPro" id="IPR002129">
    <property type="entry name" value="PyrdxlP-dep_de-COase"/>
</dbReference>
<evidence type="ECO:0000256" key="4">
    <source>
        <dbReference type="ARBA" id="ARBA00022898"/>
    </source>
</evidence>
<dbReference type="GO" id="GO:0030170">
    <property type="term" value="F:pyridoxal phosphate binding"/>
    <property type="evidence" value="ECO:0007669"/>
    <property type="project" value="InterPro"/>
</dbReference>
<evidence type="ECO:0008006" key="10">
    <source>
        <dbReference type="Google" id="ProtNLM"/>
    </source>
</evidence>
<evidence type="ECO:0000313" key="9">
    <source>
        <dbReference type="Proteomes" id="UP000232323"/>
    </source>
</evidence>
<dbReference type="OrthoDB" id="2161780at2759"/>
<keyword evidence="3" id="KW-0210">Decarboxylase</keyword>
<dbReference type="InterPro" id="IPR015424">
    <property type="entry name" value="PyrdxlP-dep_Trfase"/>
</dbReference>
<evidence type="ECO:0000256" key="6">
    <source>
        <dbReference type="PIRSR" id="PIRSR602129-50"/>
    </source>
</evidence>
<evidence type="ECO:0000313" key="8">
    <source>
        <dbReference type="EMBL" id="GAX74634.1"/>
    </source>
</evidence>
<comment type="similarity">
    <text evidence="2 7">Belongs to the group II decarboxylase family.</text>
</comment>
<dbReference type="STRING" id="1157962.A0A250WUW8"/>
<evidence type="ECO:0000256" key="3">
    <source>
        <dbReference type="ARBA" id="ARBA00022793"/>
    </source>
</evidence>
<dbReference type="GO" id="GO:0016831">
    <property type="term" value="F:carboxy-lyase activity"/>
    <property type="evidence" value="ECO:0007669"/>
    <property type="project" value="UniProtKB-KW"/>
</dbReference>
<comment type="caution">
    <text evidence="8">The sequence shown here is derived from an EMBL/GenBank/DDBJ whole genome shotgun (WGS) entry which is preliminary data.</text>
</comment>
<dbReference type="SUPFAM" id="SSF53383">
    <property type="entry name" value="PLP-dependent transferases"/>
    <property type="match status" value="1"/>
</dbReference>
<evidence type="ECO:0000256" key="5">
    <source>
        <dbReference type="ARBA" id="ARBA00023239"/>
    </source>
</evidence>
<reference evidence="8 9" key="1">
    <citation type="submission" date="2017-08" db="EMBL/GenBank/DDBJ databases">
        <title>Acidophilic green algal genome provides insights into adaptation to an acidic environment.</title>
        <authorList>
            <person name="Hirooka S."/>
            <person name="Hirose Y."/>
            <person name="Kanesaki Y."/>
            <person name="Higuchi S."/>
            <person name="Fujiwara T."/>
            <person name="Onuma R."/>
            <person name="Era A."/>
            <person name="Ohbayashi R."/>
            <person name="Uzuka A."/>
            <person name="Nozaki H."/>
            <person name="Yoshikawa H."/>
            <person name="Miyagishima S.Y."/>
        </authorList>
    </citation>
    <scope>NUCLEOTIDE SEQUENCE [LARGE SCALE GENOMIC DNA]</scope>
    <source>
        <strain evidence="8 9">NIES-2499</strain>
    </source>
</reference>
<keyword evidence="4 6" id="KW-0663">Pyridoxal phosphate</keyword>
<gene>
    <name evidence="8" type="ORF">CEUSTIGMA_g2082.t1</name>
</gene>
<dbReference type="Gene3D" id="3.40.640.10">
    <property type="entry name" value="Type I PLP-dependent aspartate aminotransferase-like (Major domain)"/>
    <property type="match status" value="1"/>
</dbReference>
<dbReference type="EMBL" id="BEGY01000008">
    <property type="protein sequence ID" value="GAX74634.1"/>
    <property type="molecule type" value="Genomic_DNA"/>
</dbReference>
<keyword evidence="9" id="KW-1185">Reference proteome</keyword>
<comment type="cofactor">
    <cofactor evidence="1 6 7">
        <name>pyridoxal 5'-phosphate</name>
        <dbReference type="ChEBI" id="CHEBI:597326"/>
    </cofactor>
</comment>
<proteinExistence type="inferred from homology"/>
<evidence type="ECO:0000256" key="7">
    <source>
        <dbReference type="RuleBase" id="RU000382"/>
    </source>
</evidence>
<protein>
    <recommendedName>
        <fullName evidence="10">Serine decarboxylase</fullName>
    </recommendedName>
</protein>
<dbReference type="Proteomes" id="UP000232323">
    <property type="component" value="Unassembled WGS sequence"/>
</dbReference>
<dbReference type="PANTHER" id="PTHR46101:SF2">
    <property type="entry name" value="SERINE DECARBOXYLASE"/>
    <property type="match status" value="1"/>
</dbReference>
<dbReference type="GO" id="GO:0019752">
    <property type="term" value="P:carboxylic acid metabolic process"/>
    <property type="evidence" value="ECO:0007669"/>
    <property type="project" value="InterPro"/>
</dbReference>
<accession>A0A250WUW8</accession>
<dbReference type="NCBIfam" id="NF002748">
    <property type="entry name" value="PRK02769.1"/>
    <property type="match status" value="1"/>
</dbReference>
<keyword evidence="5 7" id="KW-0456">Lyase</keyword>
<sequence length="527" mass="58775">MLAKSIRLNRINGAVKVQGCLAGRDPVRLETPSARGEKTAIYTRLQHLQLAGDRDDSQFSGVAVQNYASDMEILDPTPNNKVFALEVLDDDAHSVKERDEAVKVILSAYKKKLRHRSNYHMGYPLNQALDYDGLTDLMQFCINNLGDPFIESNYGVHSREFEVGVLNWFAKLWQIEKDEFWGCVTSCGTEGNLHGLYVGRENLPDGILYASKDSHYSVFKAARMYRMDSVKVDSLGSGEMDYASFRTHLLENKHRPAIVNVNIGTTVKGAVDDLDKIIAILAETGYTQDRFYIHCDGALTGIMLPFMKDKRSMLSFSKPIGSISVSGHKFLGAPAPCGVIIMRYKAAKAMSSDVEYLNSRDTTITGSRNGQAPIQLWYALSRKGSKGIQQDVDKCLYNSRVLKDMLQAAGFSAMLNEMSNTVVFERPREEAFVRRWQLACEGDIAHVVVMPNHDVKKLEDFVLDYVRSNARMTGTPHVDRPVVPEDDAPIILPNYGSGAMSLTTEGYMQLEDPLDLDELMAPNVTTA</sequence>
<dbReference type="AlphaFoldDB" id="A0A250WUW8"/>
<dbReference type="InterPro" id="IPR051151">
    <property type="entry name" value="Group_II_Decarboxylase"/>
</dbReference>
<dbReference type="PANTHER" id="PTHR46101">
    <property type="match status" value="1"/>
</dbReference>
<dbReference type="Pfam" id="PF00282">
    <property type="entry name" value="Pyridoxal_deC"/>
    <property type="match status" value="1"/>
</dbReference>